<feature type="compositionally biased region" description="Polar residues" evidence="1">
    <location>
        <begin position="565"/>
        <end position="577"/>
    </location>
</feature>
<feature type="compositionally biased region" description="Polar residues" evidence="1">
    <location>
        <begin position="691"/>
        <end position="707"/>
    </location>
</feature>
<evidence type="ECO:0000313" key="3">
    <source>
        <dbReference type="Proteomes" id="UP000039865"/>
    </source>
</evidence>
<feature type="compositionally biased region" description="Basic and acidic residues" evidence="1">
    <location>
        <begin position="720"/>
        <end position="729"/>
    </location>
</feature>
<name>A0A078A1I1_STYLE</name>
<evidence type="ECO:0000256" key="1">
    <source>
        <dbReference type="SAM" id="MobiDB-lite"/>
    </source>
</evidence>
<evidence type="ECO:0000313" key="2">
    <source>
        <dbReference type="EMBL" id="CDW75702.1"/>
    </source>
</evidence>
<proteinExistence type="predicted"/>
<gene>
    <name evidence="2" type="primary">Contig18085.g19221</name>
    <name evidence="2" type="ORF">STYLEM_4695</name>
</gene>
<feature type="region of interest" description="Disordered" evidence="1">
    <location>
        <begin position="683"/>
        <end position="733"/>
    </location>
</feature>
<feature type="region of interest" description="Disordered" evidence="1">
    <location>
        <begin position="543"/>
        <end position="577"/>
    </location>
</feature>
<feature type="compositionally biased region" description="Low complexity" evidence="1">
    <location>
        <begin position="543"/>
        <end position="554"/>
    </location>
</feature>
<feature type="region of interest" description="Disordered" evidence="1">
    <location>
        <begin position="203"/>
        <end position="226"/>
    </location>
</feature>
<sequence length="860" mass="100154">MSEILQQSTEIQTFQPNQIHRKIQPKQTKNFSPMKAALILDHYQGQASDSRPDKKQTQNSQERKINVQLMNSQSNQKPYNDNIIMVNQMNPVADIKELYHLYKSQNQPVPLAKQKVQFKKENFSIFSDQILQHFFIFIVNFRSQEYNHVMQGTKTIEQQRVPRMQQQPLKDNLVQKSSEKIYFSQPRPQKENTNNIRYQPTAIQQQQKEKDNNQRNQNPINSKQQLRTFHQSNQKLIKHLSNTYTDNQGNQQRYLSQDTRQVHNKTINNTKKQEFIIESTAEDLELLSFQKEIERRYRSAQTKFYVFPRVEPLVTHTENQILESYIEEQNNKQLHYDIIIEEDYQLELESSSLQKSMVNKYQGLQSQKNKEKFCEKLKKTKTQNASQQQLIQPSGLGQLQIKSIEVINYDAQHNLNLQTNSGSNNIDIQKQLNQTSKQQFFQNTHKRVQNPNQKNLEIKTQHSNQNSQLFQQSGIYPLSTKYNSNQELIISNNQAQYFASGNQKYVEPQFTRNIVKPTVAKSEMQNIEKQKMMQLTQLIQKISGSQNQQQQPKVQTERQRDFSGKRNQNSENNRQPQQVQMYFNGGYEVNHKNQNPPQPQSPTNELRKTVLQESNFHIFKSPMKYQLQNQNQQNNQTKLKMNQINTPSKQKSLHKVFSQQALLQNSGNKVLKQSMISTSYKKFKEMDESQSKTSRNNSQQSSSHAGTQQSRSRQQSSSQSKRDYSDNKSKPQYQAYVGQSAIQNISKINNRSNSRRKLKNIASTLQITGSQAISKNYDIYSSIIQVKSPQNINSQTPSAAMLTNSIMSPNQAIKYSSNTIPLNSTGQNFNKKINTLTKTQKIKSPHTGGSDDHHLVHEFQ</sequence>
<keyword evidence="3" id="KW-1185">Reference proteome</keyword>
<dbReference type="InParanoid" id="A0A078A1I1"/>
<reference evidence="2 3" key="1">
    <citation type="submission" date="2014-06" db="EMBL/GenBank/DDBJ databases">
        <authorList>
            <person name="Swart Estienne"/>
        </authorList>
    </citation>
    <scope>NUCLEOTIDE SEQUENCE [LARGE SCALE GENOMIC DNA]</scope>
    <source>
        <strain evidence="2 3">130c</strain>
    </source>
</reference>
<feature type="compositionally biased region" description="Low complexity" evidence="1">
    <location>
        <begin position="708"/>
        <end position="719"/>
    </location>
</feature>
<feature type="compositionally biased region" description="Polar residues" evidence="1">
    <location>
        <begin position="214"/>
        <end position="226"/>
    </location>
</feature>
<dbReference type="Proteomes" id="UP000039865">
    <property type="component" value="Unassembled WGS sequence"/>
</dbReference>
<feature type="compositionally biased region" description="Basic and acidic residues" evidence="1">
    <location>
        <begin position="555"/>
        <end position="564"/>
    </location>
</feature>
<organism evidence="2 3">
    <name type="scientific">Stylonychia lemnae</name>
    <name type="common">Ciliate</name>
    <dbReference type="NCBI Taxonomy" id="5949"/>
    <lineage>
        <taxon>Eukaryota</taxon>
        <taxon>Sar</taxon>
        <taxon>Alveolata</taxon>
        <taxon>Ciliophora</taxon>
        <taxon>Intramacronucleata</taxon>
        <taxon>Spirotrichea</taxon>
        <taxon>Stichotrichia</taxon>
        <taxon>Sporadotrichida</taxon>
        <taxon>Oxytrichidae</taxon>
        <taxon>Stylonychinae</taxon>
        <taxon>Stylonychia</taxon>
    </lineage>
</organism>
<dbReference type="AlphaFoldDB" id="A0A078A1I1"/>
<accession>A0A078A1I1</accession>
<dbReference type="EMBL" id="CCKQ01004546">
    <property type="protein sequence ID" value="CDW75702.1"/>
    <property type="molecule type" value="Genomic_DNA"/>
</dbReference>
<dbReference type="OMA" id="NTANIFQ"/>
<protein>
    <submittedName>
        <fullName evidence="2">Uncharacterized protein</fullName>
    </submittedName>
</protein>